<feature type="non-terminal residue" evidence="2">
    <location>
        <position position="86"/>
    </location>
</feature>
<name>K0T0X6_THAOC</name>
<comment type="caution">
    <text evidence="2">The sequence shown here is derived from an EMBL/GenBank/DDBJ whole genome shotgun (WGS) entry which is preliminary data.</text>
</comment>
<evidence type="ECO:0000313" key="2">
    <source>
        <dbReference type="EMBL" id="EJK70849.1"/>
    </source>
</evidence>
<reference evidence="2 3" key="1">
    <citation type="journal article" date="2012" name="Genome Biol.">
        <title>Genome and low-iron response of an oceanic diatom adapted to chronic iron limitation.</title>
        <authorList>
            <person name="Lommer M."/>
            <person name="Specht M."/>
            <person name="Roy A.S."/>
            <person name="Kraemer L."/>
            <person name="Andreson R."/>
            <person name="Gutowska M.A."/>
            <person name="Wolf J."/>
            <person name="Bergner S.V."/>
            <person name="Schilhabel M.B."/>
            <person name="Klostermeier U.C."/>
            <person name="Beiko R.G."/>
            <person name="Rosenstiel P."/>
            <person name="Hippler M."/>
            <person name="Laroche J."/>
        </authorList>
    </citation>
    <scope>NUCLEOTIDE SEQUENCE [LARGE SCALE GENOMIC DNA]</scope>
    <source>
        <strain evidence="2 3">CCMP1005</strain>
    </source>
</reference>
<keyword evidence="3" id="KW-1185">Reference proteome</keyword>
<evidence type="ECO:0000313" key="3">
    <source>
        <dbReference type="Proteomes" id="UP000266841"/>
    </source>
</evidence>
<organism evidence="2 3">
    <name type="scientific">Thalassiosira oceanica</name>
    <name type="common">Marine diatom</name>
    <dbReference type="NCBI Taxonomy" id="159749"/>
    <lineage>
        <taxon>Eukaryota</taxon>
        <taxon>Sar</taxon>
        <taxon>Stramenopiles</taxon>
        <taxon>Ochrophyta</taxon>
        <taxon>Bacillariophyta</taxon>
        <taxon>Coscinodiscophyceae</taxon>
        <taxon>Thalassiosirophycidae</taxon>
        <taxon>Thalassiosirales</taxon>
        <taxon>Thalassiosiraceae</taxon>
        <taxon>Thalassiosira</taxon>
    </lineage>
</organism>
<protein>
    <submittedName>
        <fullName evidence="2">Uncharacterized protein</fullName>
    </submittedName>
</protein>
<feature type="region of interest" description="Disordered" evidence="1">
    <location>
        <begin position="1"/>
        <end position="62"/>
    </location>
</feature>
<proteinExistence type="predicted"/>
<accession>K0T0X6</accession>
<dbReference type="Proteomes" id="UP000266841">
    <property type="component" value="Unassembled WGS sequence"/>
</dbReference>
<feature type="compositionally biased region" description="Polar residues" evidence="1">
    <location>
        <begin position="41"/>
        <end position="52"/>
    </location>
</feature>
<sequence>MQYGSGSRPAWIRSEENGVPSQRRGASSGSGNSQSSSYQNMTTPSPSYQAPQLSGAYEQRQTRVVEDAVRTNVEAETTAGNVLTQL</sequence>
<dbReference type="AlphaFoldDB" id="K0T0X6"/>
<feature type="compositionally biased region" description="Low complexity" evidence="1">
    <location>
        <begin position="21"/>
        <end position="40"/>
    </location>
</feature>
<dbReference type="EMBL" id="AGNL01007973">
    <property type="protein sequence ID" value="EJK70849.1"/>
    <property type="molecule type" value="Genomic_DNA"/>
</dbReference>
<evidence type="ECO:0000256" key="1">
    <source>
        <dbReference type="SAM" id="MobiDB-lite"/>
    </source>
</evidence>
<gene>
    <name evidence="2" type="ORF">THAOC_07761</name>
</gene>
<dbReference type="eggNOG" id="ENOG502SVV6">
    <property type="taxonomic scope" value="Eukaryota"/>
</dbReference>